<feature type="domain" description="EGF-like" evidence="17">
    <location>
        <begin position="951"/>
        <end position="987"/>
    </location>
</feature>
<evidence type="ECO:0000256" key="8">
    <source>
        <dbReference type="ARBA" id="ARBA00022737"/>
    </source>
</evidence>
<protein>
    <submittedName>
        <fullName evidence="21">Uncharacterized protein LOC118414131 isoform X1</fullName>
    </submittedName>
</protein>
<dbReference type="CDD" id="cd00054">
    <property type="entry name" value="EGF_CA"/>
    <property type="match status" value="2"/>
</dbReference>
<dbReference type="Pfam" id="PF02010">
    <property type="entry name" value="REJ"/>
    <property type="match status" value="1"/>
</dbReference>
<evidence type="ECO:0000256" key="6">
    <source>
        <dbReference type="ARBA" id="ARBA00022692"/>
    </source>
</evidence>
<evidence type="ECO:0000259" key="19">
    <source>
        <dbReference type="PROSITE" id="PS51111"/>
    </source>
</evidence>
<feature type="domain" description="EGF-like" evidence="17">
    <location>
        <begin position="445"/>
        <end position="481"/>
    </location>
</feature>
<name>A0A9J7L0F1_BRAFL</name>
<reference evidence="21" key="2">
    <citation type="submission" date="2025-08" db="UniProtKB">
        <authorList>
            <consortium name="RefSeq"/>
        </authorList>
    </citation>
    <scope>IDENTIFICATION</scope>
    <source>
        <strain evidence="21">S238N-H82</strain>
        <tissue evidence="21">Testes</tissue>
    </source>
</reference>
<dbReference type="InterPro" id="IPR009030">
    <property type="entry name" value="Growth_fac_rcpt_cys_sf"/>
</dbReference>
<feature type="domain" description="EGF-like" evidence="17">
    <location>
        <begin position="767"/>
        <end position="803"/>
    </location>
</feature>
<evidence type="ECO:0000256" key="14">
    <source>
        <dbReference type="PROSITE-ProRule" id="PRU00076"/>
    </source>
</evidence>
<dbReference type="Pfam" id="PF07645">
    <property type="entry name" value="EGF_CA"/>
    <property type="match status" value="1"/>
</dbReference>
<feature type="domain" description="EGF-like" evidence="17">
    <location>
        <begin position="997"/>
        <end position="1033"/>
    </location>
</feature>
<dbReference type="SMART" id="SM00179">
    <property type="entry name" value="EGF_CA"/>
    <property type="match status" value="22"/>
</dbReference>
<dbReference type="GO" id="GO:0005886">
    <property type="term" value="C:plasma membrane"/>
    <property type="evidence" value="ECO:0007669"/>
    <property type="project" value="UniProtKB-SubCell"/>
</dbReference>
<dbReference type="GO" id="GO:0005576">
    <property type="term" value="C:extracellular region"/>
    <property type="evidence" value="ECO:0000318"/>
    <property type="project" value="GO_Central"/>
</dbReference>
<comment type="subcellular location">
    <subcellularLocation>
        <location evidence="2">Cell membrane</location>
        <topology evidence="2">Multi-pass membrane protein</topology>
    </subcellularLocation>
    <subcellularLocation>
        <location evidence="1">Membrane</location>
        <topology evidence="1">Single-pass membrane protein</topology>
    </subcellularLocation>
</comment>
<dbReference type="GO" id="GO:0005201">
    <property type="term" value="F:extracellular matrix structural constituent"/>
    <property type="evidence" value="ECO:0000318"/>
    <property type="project" value="GO_Central"/>
</dbReference>
<keyword evidence="6 16" id="KW-0812">Transmembrane</keyword>
<keyword evidence="9" id="KW-0106">Calcium</keyword>
<feature type="domain" description="EGF-like" evidence="17">
    <location>
        <begin position="169"/>
        <end position="205"/>
    </location>
</feature>
<evidence type="ECO:0000256" key="12">
    <source>
        <dbReference type="ARBA" id="ARBA00023157"/>
    </source>
</evidence>
<feature type="domain" description="EGF-like" evidence="17">
    <location>
        <begin position="537"/>
        <end position="573"/>
    </location>
</feature>
<organism evidence="20 21">
    <name type="scientific">Branchiostoma floridae</name>
    <name type="common">Florida lancelet</name>
    <name type="synonym">Amphioxus</name>
    <dbReference type="NCBI Taxonomy" id="7739"/>
    <lineage>
        <taxon>Eukaryota</taxon>
        <taxon>Metazoa</taxon>
        <taxon>Chordata</taxon>
        <taxon>Cephalochordata</taxon>
        <taxon>Leptocardii</taxon>
        <taxon>Amphioxiformes</taxon>
        <taxon>Branchiostomatidae</taxon>
        <taxon>Branchiostoma</taxon>
    </lineage>
</organism>
<comment type="similarity">
    <text evidence="3">Belongs to the polycystin family.</text>
</comment>
<evidence type="ECO:0000256" key="1">
    <source>
        <dbReference type="ARBA" id="ARBA00004167"/>
    </source>
</evidence>
<feature type="transmembrane region" description="Helical" evidence="16">
    <location>
        <begin position="2275"/>
        <end position="2293"/>
    </location>
</feature>
<feature type="domain" description="EGF-like" evidence="17">
    <location>
        <begin position="123"/>
        <end position="159"/>
    </location>
</feature>
<evidence type="ECO:0000256" key="15">
    <source>
        <dbReference type="SAM" id="MobiDB-lite"/>
    </source>
</evidence>
<keyword evidence="8" id="KW-0677">Repeat</keyword>
<feature type="domain" description="EGF-like" evidence="17">
    <location>
        <begin position="675"/>
        <end position="711"/>
    </location>
</feature>
<feature type="transmembrane region" description="Helical" evidence="16">
    <location>
        <begin position="2313"/>
        <end position="2339"/>
    </location>
</feature>
<sequence length="2656" mass="284895">MQTTIPTTSRTTLRTTDESTAQTTKSTTAQTTKSTTQQTTVPTTSRTTLGTTDESTAQTTKSTTAQTTKSATQQTTTIPTTSRTTLRTTDESTAQTTKSTTAQTTQRTTQATTTITTIRVTTDIDACLAAPCHVNATCTDHPAPALDATCTCHTGYAGDGLVSGTGCLDIDACLINPCHVQAICTDNPAPALDATCTCNTGYTGDGLISGSGCSDIDACLANPCHVQATCTDNPAPALDATCTCNTGYTGDGLVTGNGCSDIDACLASPCHVNATCTDNPAPALDATCTCNAGYTGDGHVSGNGCSDIDACLDNHCHVQATCTDNPAPALDATCTCNTGYTGDGLVTGNGCSDIDACLASPCHVNATCTDNPAPALDATCTCNTGYTGDGLVSGNGCSDINACLASPCHVNATCTDNPAPALDATCTCNTGYTGDGLVSGNGCSDIDACSDDPCDVEAICTDNSAPALDATCTCNTGYTGDGLISGSGCSDIDACLANPCHVQATCTDNPAPALDATCTCNTGYTGDGLVTGNGCSDIDACLASPCHVNATCTDNPAPALDATCTCNTGYMGDGHINGNGCSDIDACLDNPCHVQATCTDNPAPDLDATCTCNTGYTGDGLLTGNGCSDIDACYASPCHVNATCTDNPAPALDATCTCNAGYTGDGHVGGNGCSDIDACLDNPCHVQATCTDNPAPALDATCTCNTGYTGDGLVTGNGCSDIDACLASPCHVNATCTDNPAPALDATCTCNAGYTGDGLVSGNGCSDIDACLASPCHVNASCTDNPAPALDATCTCNTGYTGDGLVSGNGCSDIDACLDNPCHVQATCTDNPAPALDATCTCNTGYTGDGLLTGNGCSDIDACLASPCHVNATCTDNPAPALDATCTCNTGYTGDGLVSGNGCSDIDACSDDPCDVEATCTDNPAPALDATCTCNTGYTGDGLLSGSGCNDIDACLDNPCHVQATCTDNPAPALNATCTCNTGYAGDGLADGSGCTDINKCDPNPCQNGGICTVRGNSYNCRCSREYAGRHCEKELENCGRNKCHLDGYCNNALARCVCHEGYRGSGTFCSKVVTHHFACRFPTIIFTIRLLVTTSPAFGFWGRIVRQPFETAIRRKSLYVTPDYDGDGTDDNYDMGVENMRVLRFRPGSVIAVYELNITEHTIPELELFIRNLTADNRIGNLSIQSNYTVLGDEALVRCHCELDSEKCVEGKSNWTCECREGYTRTTDGTCEDVDECALDIDTCSDDSDCVNTRGSYTCSFCKPMVSILGGGRTILRSDRLQLNSVIEYSPKCAIESIRGIRYDWTFNSTDEMTQRRLSQLARTQQADIKIQPKTMAVGKVTFFLTVVAVDDRGIELSSQTSTTITVTFAPLMAGILGGSRRQTRYGTLTLDAATLSFDPNGLLSCRNLTYTWACTERANNECPELRPTSDCGKFLASVKPELFTRVFTFTLTVSAPERIQGTATQIIEVVESSIPSPQIICEELHGTCGPVINEGEQMKLMSNCTNCDQQSDDVSYQYWWTLVASPAGYSEWADRDYDNNLLNERDQDYLVLKANVFDKPGDYTMRLNITESPTNFMGYAEYIFTTNGPPSIGSCRVMPPDGTASIDDFRICCEGFHDPDQPLTYNFLYETDIDIASVNTTSTNVLQLLYTGPENCTALLKLPLGNRSDNYRLPIRVQVVDKYGGSVTIEPSPPTVRPPRVSSIQFNNTTTKDVQKTTAEISSIASVLNAQGNTTANMTQDRVRLRDSLTAIVQQVEIVTLEHVQQVLGALEHVTAVPMELANNAQVDASTTLKDVSELVMNVSGDSGTEELEVLSAHILTVAVNVISASNIRAIETKERNGNKNMTSDPDNVKQVLEQVEKNKEATTRVLGTINTFGTILLSRKTRDDKPTLLVSKGFLLSLANTSCERLGERTIRTDEERVGAFFFLPEKAAKQMDCFQKRNGSVGSKTFWTQENPHGYSPNSGDVKTGVQALSFERKEGAVIRLNELQDEARIQLITPRIDQNNDFIINGTTQPESSGNITVHNFNISEPGTSLHIFLESQDDQVPLRLFLQRGADASPTDYSWNTSLPLTKKSPQWSRNVSADPFSWFLSQEELNITEEDTPWSLAAQHEPRSPGSNDTEENFIARYQITIIAARCLFFDEEQHLWEDRGCKVGPFTTRDHLHCLCNHLTSFGFFVAPNKLNIRAALLKIPDDITTNFIVWATVGTAFMLYFILLFWARGRDIREKKKLRRRHGNLVRGTSYNRLLEFHLWASVVRPPSHSTFTRAQRVSCCFSLLMLLMVTNIMFFQQSTENNTIHIGGSEIPLNISLRTVILGLTCTLIAFPPNVIIVLIFRNLSVRRQKTVQLDNIIQARAYQEFGGVYNARRTGPGCLDTQNCTSDAVSTSSGSEHDGRRRGYIDPKTGVMHQYRPPVAQQDGCLPWWFLFIAWFLIFAIVTLSAFFTLLYGVQYGRSKAEAWLFAFLMSFLTDMLLVQPLKVLLIVIFVRLLCKNQTKSTSQFRKALLQWKKLPRAKLKGKLGSQRLADQIQDLDERSSVDSSLPVDERYSSEPSLPSTASISTPDDSLTTHGTDELDTSTEDIESASYLHLETLSDASSDPYPSEYGELEAPDAWTTMHGGERVRPVHSEYDVDAAEDNDSSAKPFRQISYKLR</sequence>
<dbReference type="InterPro" id="IPR000742">
    <property type="entry name" value="EGF"/>
</dbReference>
<feature type="compositionally biased region" description="Polar residues" evidence="15">
    <location>
        <begin position="2553"/>
        <end position="2573"/>
    </location>
</feature>
<dbReference type="InterPro" id="IPR001881">
    <property type="entry name" value="EGF-like_Ca-bd_dom"/>
</dbReference>
<dbReference type="PROSITE" id="PS50221">
    <property type="entry name" value="GAIN_B"/>
    <property type="match status" value="1"/>
</dbReference>
<gene>
    <name evidence="21" type="primary">LOC118414131</name>
</gene>
<feature type="compositionally biased region" description="Basic and acidic residues" evidence="15">
    <location>
        <begin position="2622"/>
        <end position="2633"/>
    </location>
</feature>
<evidence type="ECO:0000256" key="16">
    <source>
        <dbReference type="SAM" id="Phobius"/>
    </source>
</evidence>
<feature type="domain" description="EGF-like" evidence="17">
    <location>
        <begin position="583"/>
        <end position="619"/>
    </location>
</feature>
<dbReference type="OrthoDB" id="4405280at2759"/>
<dbReference type="InterPro" id="IPR057244">
    <property type="entry name" value="GAIN_B"/>
</dbReference>
<evidence type="ECO:0000256" key="9">
    <source>
        <dbReference type="ARBA" id="ARBA00022837"/>
    </source>
</evidence>
<dbReference type="Pfam" id="PF01825">
    <property type="entry name" value="GPS"/>
    <property type="match status" value="1"/>
</dbReference>
<evidence type="ECO:0000256" key="3">
    <source>
        <dbReference type="ARBA" id="ARBA00007200"/>
    </source>
</evidence>
<feature type="region of interest" description="Disordered" evidence="15">
    <location>
        <begin position="2597"/>
        <end position="2656"/>
    </location>
</feature>
<feature type="region of interest" description="Disordered" evidence="15">
    <location>
        <begin position="2535"/>
        <end position="2581"/>
    </location>
</feature>
<evidence type="ECO:0000256" key="5">
    <source>
        <dbReference type="ARBA" id="ARBA00022536"/>
    </source>
</evidence>
<feature type="domain" description="EGF-like" evidence="17">
    <location>
        <begin position="859"/>
        <end position="895"/>
    </location>
</feature>
<evidence type="ECO:0000313" key="20">
    <source>
        <dbReference type="Proteomes" id="UP000001554"/>
    </source>
</evidence>
<dbReference type="KEGG" id="bfo:118414131"/>
<dbReference type="GO" id="GO:0007399">
    <property type="term" value="P:nervous system development"/>
    <property type="evidence" value="ECO:0007669"/>
    <property type="project" value="UniProtKB-ARBA"/>
</dbReference>
<feature type="domain" description="EGF-like" evidence="17">
    <location>
        <begin position="215"/>
        <end position="251"/>
    </location>
</feature>
<feature type="transmembrane region" description="Helical" evidence="16">
    <location>
        <begin position="2463"/>
        <end position="2490"/>
    </location>
</feature>
<feature type="domain" description="EGF-like" evidence="17">
    <location>
        <begin position="353"/>
        <end position="389"/>
    </location>
</feature>
<feature type="domain" description="EGF-like" evidence="17">
    <location>
        <begin position="307"/>
        <end position="343"/>
    </location>
</feature>
<dbReference type="SMART" id="SM00303">
    <property type="entry name" value="GPS"/>
    <property type="match status" value="1"/>
</dbReference>
<keyword evidence="10 16" id="KW-1133">Transmembrane helix</keyword>
<dbReference type="PROSITE" id="PS51111">
    <property type="entry name" value="REJ"/>
    <property type="match status" value="1"/>
</dbReference>
<dbReference type="InterPro" id="IPR002859">
    <property type="entry name" value="PKD/REJ-like"/>
</dbReference>
<evidence type="ECO:0000256" key="11">
    <source>
        <dbReference type="ARBA" id="ARBA00023136"/>
    </source>
</evidence>
<evidence type="ECO:0000259" key="18">
    <source>
        <dbReference type="PROSITE" id="PS50221"/>
    </source>
</evidence>
<feature type="domain" description="EGF-like" evidence="17">
    <location>
        <begin position="813"/>
        <end position="849"/>
    </location>
</feature>
<dbReference type="GO" id="GO:0005509">
    <property type="term" value="F:calcium ion binding"/>
    <property type="evidence" value="ECO:0007669"/>
    <property type="project" value="InterPro"/>
</dbReference>
<dbReference type="SUPFAM" id="SSF57184">
    <property type="entry name" value="Growth factor receptor domain"/>
    <property type="match status" value="1"/>
</dbReference>
<feature type="domain" description="EGF-like" evidence="17">
    <location>
        <begin position="261"/>
        <end position="300"/>
    </location>
</feature>
<feature type="domain" description="EGF-like" evidence="17">
    <location>
        <begin position="905"/>
        <end position="941"/>
    </location>
</feature>
<proteinExistence type="inferred from homology"/>
<feature type="domain" description="GAIN-B" evidence="18">
    <location>
        <begin position="2007"/>
        <end position="2188"/>
    </location>
</feature>
<feature type="domain" description="EGF-like" evidence="17">
    <location>
        <begin position="629"/>
        <end position="668"/>
    </location>
</feature>
<dbReference type="Gene3D" id="2.10.25.10">
    <property type="entry name" value="Laminin"/>
    <property type="match status" value="21"/>
</dbReference>
<keyword evidence="13" id="KW-0325">Glycoprotein</keyword>
<dbReference type="InterPro" id="IPR014010">
    <property type="entry name" value="REJ_dom"/>
</dbReference>
<evidence type="ECO:0000256" key="7">
    <source>
        <dbReference type="ARBA" id="ARBA00022729"/>
    </source>
</evidence>
<dbReference type="PROSITE" id="PS01186">
    <property type="entry name" value="EGF_2"/>
    <property type="match status" value="1"/>
</dbReference>
<evidence type="ECO:0000256" key="4">
    <source>
        <dbReference type="ARBA" id="ARBA00022475"/>
    </source>
</evidence>
<dbReference type="Pfam" id="PF00008">
    <property type="entry name" value="EGF"/>
    <property type="match status" value="4"/>
</dbReference>
<evidence type="ECO:0000313" key="21">
    <source>
        <dbReference type="RefSeq" id="XP_035673828.1"/>
    </source>
</evidence>
<dbReference type="RefSeq" id="XP_035673828.1">
    <property type="nucleotide sequence ID" value="XM_035817935.1"/>
</dbReference>
<evidence type="ECO:0000256" key="10">
    <source>
        <dbReference type="ARBA" id="ARBA00022989"/>
    </source>
</evidence>
<evidence type="ECO:0000256" key="13">
    <source>
        <dbReference type="ARBA" id="ARBA00023180"/>
    </source>
</evidence>
<feature type="domain" description="EGF-like" evidence="17">
    <location>
        <begin position="721"/>
        <end position="757"/>
    </location>
</feature>
<dbReference type="PANTHER" id="PTHR24039:SF58">
    <property type="entry name" value="EGF-LIKE DOMAIN-CONTAINING PROTEIN"/>
    <property type="match status" value="1"/>
</dbReference>
<dbReference type="SMART" id="SM00181">
    <property type="entry name" value="EGF"/>
    <property type="match status" value="23"/>
</dbReference>
<dbReference type="FunFam" id="2.10.25.10:FF:000247">
    <property type="entry name" value="Delta/notch like EGF repeat containing"/>
    <property type="match status" value="1"/>
</dbReference>
<dbReference type="PROSITE" id="PS50026">
    <property type="entry name" value="EGF_3"/>
    <property type="match status" value="21"/>
</dbReference>
<comment type="caution">
    <text evidence="14">Lacks conserved residue(s) required for the propagation of feature annotation.</text>
</comment>
<evidence type="ECO:0000259" key="17">
    <source>
        <dbReference type="PROSITE" id="PS50026"/>
    </source>
</evidence>
<feature type="domain" description="EGF-like" evidence="17">
    <location>
        <begin position="491"/>
        <end position="527"/>
    </location>
</feature>
<feature type="domain" description="REJ" evidence="19">
    <location>
        <begin position="1450"/>
        <end position="1689"/>
    </location>
</feature>
<feature type="domain" description="EGF-like" evidence="17">
    <location>
        <begin position="399"/>
        <end position="435"/>
    </location>
</feature>
<dbReference type="PROSITE" id="PS01187">
    <property type="entry name" value="EGF_CA"/>
    <property type="match status" value="1"/>
</dbReference>
<feature type="region of interest" description="Disordered" evidence="15">
    <location>
        <begin position="1"/>
        <end position="111"/>
    </location>
</feature>
<keyword evidence="7" id="KW-0732">Signal</keyword>
<feature type="disulfide bond" evidence="14">
    <location>
        <begin position="1023"/>
        <end position="1032"/>
    </location>
</feature>
<dbReference type="GO" id="GO:0120025">
    <property type="term" value="C:plasma membrane bounded cell projection"/>
    <property type="evidence" value="ECO:0007669"/>
    <property type="project" value="UniProtKB-ARBA"/>
</dbReference>
<keyword evidence="20" id="KW-1185">Reference proteome</keyword>
<dbReference type="SUPFAM" id="SSF57196">
    <property type="entry name" value="EGF/Laminin"/>
    <property type="match status" value="2"/>
</dbReference>
<dbReference type="PROSITE" id="PS00022">
    <property type="entry name" value="EGF_1"/>
    <property type="match status" value="1"/>
</dbReference>
<feature type="domain" description="EGF-like" evidence="17">
    <location>
        <begin position="1035"/>
        <end position="1071"/>
    </location>
</feature>
<dbReference type="GeneID" id="118414131"/>
<dbReference type="InterPro" id="IPR018097">
    <property type="entry name" value="EGF_Ca-bd_CS"/>
</dbReference>
<feature type="transmembrane region" description="Helical" evidence="16">
    <location>
        <begin position="2425"/>
        <end position="2451"/>
    </location>
</feature>
<keyword evidence="12 14" id="KW-1015">Disulfide bond</keyword>
<dbReference type="PANTHER" id="PTHR24039">
    <property type="entry name" value="FIBRILLIN-RELATED"/>
    <property type="match status" value="1"/>
</dbReference>
<dbReference type="InterPro" id="IPR049883">
    <property type="entry name" value="NOTCH1_EGF-like"/>
</dbReference>
<keyword evidence="4" id="KW-1003">Cell membrane</keyword>
<feature type="transmembrane region" description="Helical" evidence="16">
    <location>
        <begin position="2204"/>
        <end position="2224"/>
    </location>
</feature>
<keyword evidence="11 16" id="KW-0472">Membrane</keyword>
<keyword evidence="5 14" id="KW-0245">EGF-like domain</keyword>
<dbReference type="InterPro" id="IPR000203">
    <property type="entry name" value="GPS"/>
</dbReference>
<reference evidence="20" key="1">
    <citation type="journal article" date="2020" name="Nat. Ecol. Evol.">
        <title>Deeply conserved synteny resolves early events in vertebrate evolution.</title>
        <authorList>
            <person name="Simakov O."/>
            <person name="Marletaz F."/>
            <person name="Yue J.X."/>
            <person name="O'Connell B."/>
            <person name="Jenkins J."/>
            <person name="Brandt A."/>
            <person name="Calef R."/>
            <person name="Tung C.H."/>
            <person name="Huang T.K."/>
            <person name="Schmutz J."/>
            <person name="Satoh N."/>
            <person name="Yu J.K."/>
            <person name="Putnam N.H."/>
            <person name="Green R.E."/>
            <person name="Rokhsar D.S."/>
        </authorList>
    </citation>
    <scope>NUCLEOTIDE SEQUENCE [LARGE SCALE GENOMIC DNA]</scope>
    <source>
        <strain evidence="20">S238N-H82</strain>
    </source>
</reference>
<accession>A0A9J7L0F1</accession>
<evidence type="ECO:0000256" key="2">
    <source>
        <dbReference type="ARBA" id="ARBA00004651"/>
    </source>
</evidence>
<dbReference type="Proteomes" id="UP000001554">
    <property type="component" value="Chromosome 4"/>
</dbReference>